<gene>
    <name evidence="3" type="ORF">LYSBPC_00090</name>
</gene>
<accession>A0ABQ5NF06</accession>
<evidence type="ECO:0000313" key="4">
    <source>
        <dbReference type="Proteomes" id="UP001065593"/>
    </source>
</evidence>
<comment type="caution">
    <text evidence="3">The sequence shown here is derived from an EMBL/GenBank/DDBJ whole genome shotgun (WGS) entry which is preliminary data.</text>
</comment>
<dbReference type="EMBL" id="BRZA01000001">
    <property type="protein sequence ID" value="GLC86882.1"/>
    <property type="molecule type" value="Genomic_DNA"/>
</dbReference>
<dbReference type="Pfam" id="PF08874">
    <property type="entry name" value="DUF1835"/>
    <property type="match status" value="1"/>
</dbReference>
<evidence type="ECO:0000259" key="2">
    <source>
        <dbReference type="Pfam" id="PF12395"/>
    </source>
</evidence>
<dbReference type="Proteomes" id="UP001065593">
    <property type="component" value="Unassembled WGS sequence"/>
</dbReference>
<feature type="domain" description="DUF1835" evidence="1">
    <location>
        <begin position="4"/>
        <end position="119"/>
    </location>
</feature>
<dbReference type="InterPro" id="IPR014973">
    <property type="entry name" value="DUF1835"/>
</dbReference>
<dbReference type="Pfam" id="PF12395">
    <property type="entry name" value="DUF3658"/>
    <property type="match status" value="1"/>
</dbReference>
<feature type="domain" description="DUF3658" evidence="2">
    <location>
        <begin position="149"/>
        <end position="254"/>
    </location>
</feature>
<evidence type="ECO:0000259" key="1">
    <source>
        <dbReference type="Pfam" id="PF08874"/>
    </source>
</evidence>
<sequence length="265" mass="31077">MAILHITFNLSTQGSIKHAIRQHQLQRTESVICIHDMFSIGPLTTLEERKSWLEKHIFRSQEDQDLYEDVYQVWKKAIANVPCNVDVWVWYSQNAYEEIALRYVMSEFIHKCSRIYGVDATEGLERLQSKMSIRHTGELSSAMLMKLRQEARRFSVQECQQLANEWATLIQTPNTLRLWQQGITHVEENAFDATILACAKSTHEQSQEEWLSPTRIMGNVYSEIEDYLSEEYLENRLLFLAEQGHFEIDGDVTDSMTYQLKYIEK</sequence>
<name>A0ABQ5NF06_9BACI</name>
<organism evidence="3 4">
    <name type="scientific">Lysinibacillus piscis</name>
    <dbReference type="NCBI Taxonomy" id="2518931"/>
    <lineage>
        <taxon>Bacteria</taxon>
        <taxon>Bacillati</taxon>
        <taxon>Bacillota</taxon>
        <taxon>Bacilli</taxon>
        <taxon>Bacillales</taxon>
        <taxon>Bacillaceae</taxon>
        <taxon>Lysinibacillus</taxon>
    </lineage>
</organism>
<evidence type="ECO:0000313" key="3">
    <source>
        <dbReference type="EMBL" id="GLC86882.1"/>
    </source>
</evidence>
<reference evidence="3" key="1">
    <citation type="submission" date="2022-08" db="EMBL/GenBank/DDBJ databases">
        <title>Draft genome sequence of Lysinibacillus sp. strain KH24.</title>
        <authorList>
            <person name="Kanbe H."/>
            <person name="Itoh H."/>
        </authorList>
    </citation>
    <scope>NUCLEOTIDE SEQUENCE</scope>
    <source>
        <strain evidence="3">KH24</strain>
    </source>
</reference>
<protein>
    <recommendedName>
        <fullName evidence="5">DUF1835 domain-containing protein</fullName>
    </recommendedName>
</protein>
<dbReference type="InterPro" id="IPR022123">
    <property type="entry name" value="DUF3658"/>
</dbReference>
<evidence type="ECO:0008006" key="5">
    <source>
        <dbReference type="Google" id="ProtNLM"/>
    </source>
</evidence>
<proteinExistence type="predicted"/>
<dbReference type="RefSeq" id="WP_264986619.1">
    <property type="nucleotide sequence ID" value="NZ_BRZA01000001.1"/>
</dbReference>
<keyword evidence="4" id="KW-1185">Reference proteome</keyword>